<evidence type="ECO:0000313" key="1">
    <source>
        <dbReference type="EMBL" id="QLL57758.1"/>
    </source>
</evidence>
<dbReference type="AlphaFoldDB" id="A0A7H9DRF9"/>
<proteinExistence type="predicted"/>
<reference evidence="1 2" key="1">
    <citation type="submission" date="2019-06" db="EMBL/GenBank/DDBJ databases">
        <title>Emergence of pandrug resistant Empedobacter falsenii in China.</title>
        <authorList>
            <person name="Dong N."/>
            <person name="Chen S."/>
            <person name="Zhang R."/>
        </authorList>
    </citation>
    <scope>NUCLEOTIDE SEQUENCE [LARGE SCALE GENOMIC DNA]</scope>
    <source>
        <strain evidence="1 2">1681-1</strain>
    </source>
</reference>
<evidence type="ECO:0000313" key="2">
    <source>
        <dbReference type="Proteomes" id="UP000510643"/>
    </source>
</evidence>
<dbReference type="Gene3D" id="2.60.120.10">
    <property type="entry name" value="Jelly Rolls"/>
    <property type="match status" value="1"/>
</dbReference>
<dbReference type="EMBL" id="CP040908">
    <property type="protein sequence ID" value="QLL57758.1"/>
    <property type="molecule type" value="Genomic_DNA"/>
</dbReference>
<dbReference type="RefSeq" id="WP_180906456.1">
    <property type="nucleotide sequence ID" value="NZ_CP040908.1"/>
</dbReference>
<sequence>MDKLSCLNSIHANDKGVSAVSIFKGESSNVTSIQLLENNILKEHTTKIAALLLCVTGKVVYSDENDQTIELSSSDYITIEPNVIHKLEALENSQLILVK</sequence>
<evidence type="ECO:0008006" key="3">
    <source>
        <dbReference type="Google" id="ProtNLM"/>
    </source>
</evidence>
<keyword evidence="2" id="KW-1185">Reference proteome</keyword>
<name>A0A7H9DRF9_9FLAO</name>
<dbReference type="InterPro" id="IPR014710">
    <property type="entry name" value="RmlC-like_jellyroll"/>
</dbReference>
<gene>
    <name evidence="1" type="ORF">FH779_06545</name>
</gene>
<dbReference type="KEGG" id="efal:FH779_06545"/>
<protein>
    <recommendedName>
        <fullName evidence="3">Cupin</fullName>
    </recommendedName>
</protein>
<accession>A0A7H9DRF9</accession>
<dbReference type="Proteomes" id="UP000510643">
    <property type="component" value="Chromosome"/>
</dbReference>
<organism evidence="1 2">
    <name type="scientific">Empedobacter falsenii</name>
    <dbReference type="NCBI Taxonomy" id="343874"/>
    <lineage>
        <taxon>Bacteria</taxon>
        <taxon>Pseudomonadati</taxon>
        <taxon>Bacteroidota</taxon>
        <taxon>Flavobacteriia</taxon>
        <taxon>Flavobacteriales</taxon>
        <taxon>Weeksellaceae</taxon>
        <taxon>Empedobacter</taxon>
    </lineage>
</organism>
<dbReference type="GeneID" id="78401108"/>
<dbReference type="SUPFAM" id="SSF51182">
    <property type="entry name" value="RmlC-like cupins"/>
    <property type="match status" value="1"/>
</dbReference>
<dbReference type="InterPro" id="IPR011051">
    <property type="entry name" value="RmlC_Cupin_sf"/>
</dbReference>